<dbReference type="InterPro" id="IPR036508">
    <property type="entry name" value="Chitin-bd_dom_sf"/>
</dbReference>
<dbReference type="AlphaFoldDB" id="A0A7R9HJR5"/>
<dbReference type="Pfam" id="PF01607">
    <property type="entry name" value="CBM_14"/>
    <property type="match status" value="2"/>
</dbReference>
<feature type="domain" description="Chitin-binding type-2" evidence="2">
    <location>
        <begin position="24"/>
        <end position="80"/>
    </location>
</feature>
<dbReference type="GO" id="GO:0005576">
    <property type="term" value="C:extracellular region"/>
    <property type="evidence" value="ECO:0007669"/>
    <property type="project" value="InterPro"/>
</dbReference>
<reference evidence="3" key="1">
    <citation type="submission" date="2020-11" db="EMBL/GenBank/DDBJ databases">
        <authorList>
            <person name="Tran Van P."/>
        </authorList>
    </citation>
    <scope>NUCLEOTIDE SEQUENCE</scope>
</reference>
<feature type="signal peptide" evidence="1">
    <location>
        <begin position="1"/>
        <end position="24"/>
    </location>
</feature>
<dbReference type="SMART" id="SM00494">
    <property type="entry name" value="ChtBD2"/>
    <property type="match status" value="2"/>
</dbReference>
<dbReference type="InterPro" id="IPR002557">
    <property type="entry name" value="Chitin-bd_dom"/>
</dbReference>
<keyword evidence="1" id="KW-0732">Signal</keyword>
<dbReference type="PROSITE" id="PS50940">
    <property type="entry name" value="CHIT_BIND_II"/>
    <property type="match status" value="2"/>
</dbReference>
<gene>
    <name evidence="3" type="ORF">TMSB3V08_LOCUS1878</name>
</gene>
<name>A0A7R9HJR5_9NEOP</name>
<protein>
    <recommendedName>
        <fullName evidence="2">Chitin-binding type-2 domain-containing protein</fullName>
    </recommendedName>
</protein>
<feature type="chain" id="PRO_5031225691" description="Chitin-binding type-2 domain-containing protein" evidence="1">
    <location>
        <begin position="25"/>
        <end position="228"/>
    </location>
</feature>
<proteinExistence type="predicted"/>
<dbReference type="SUPFAM" id="SSF57625">
    <property type="entry name" value="Invertebrate chitin-binding proteins"/>
    <property type="match status" value="2"/>
</dbReference>
<evidence type="ECO:0000256" key="1">
    <source>
        <dbReference type="SAM" id="SignalP"/>
    </source>
</evidence>
<evidence type="ECO:0000259" key="2">
    <source>
        <dbReference type="PROSITE" id="PS50940"/>
    </source>
</evidence>
<evidence type="ECO:0000313" key="3">
    <source>
        <dbReference type="EMBL" id="CAD7424953.1"/>
    </source>
</evidence>
<accession>A0A7R9HJR5</accession>
<sequence length="228" mass="23291">MRVNCHQQILLVLWALAGLQVASAQNCTSAGRIAVTGTCNQYYLCVANGTSFIQVEYTCPGSSVFNTATSLCTTSITCSTSTSTSTSTIATTTEATCNDAGFICANSTSFILCVDGVVSGDAQTCTTGTSCSSDCSLECSATTPCSNSSTTTTTTTVSTTTLSSITTTEAFSCSSAGRFGVSSNCSLYYFCVANTTSGTYTQVLYTCPGSSLFNTVTSLCTTGTATCA</sequence>
<dbReference type="Gene3D" id="2.170.140.10">
    <property type="entry name" value="Chitin binding domain"/>
    <property type="match status" value="2"/>
</dbReference>
<dbReference type="GO" id="GO:0008061">
    <property type="term" value="F:chitin binding"/>
    <property type="evidence" value="ECO:0007669"/>
    <property type="project" value="InterPro"/>
</dbReference>
<feature type="domain" description="Chitin-binding type-2" evidence="2">
    <location>
        <begin position="170"/>
        <end position="228"/>
    </location>
</feature>
<dbReference type="EMBL" id="OB792860">
    <property type="protein sequence ID" value="CAD7424953.1"/>
    <property type="molecule type" value="Genomic_DNA"/>
</dbReference>
<organism evidence="3">
    <name type="scientific">Timema monikensis</name>
    <dbReference type="NCBI Taxonomy" id="170555"/>
    <lineage>
        <taxon>Eukaryota</taxon>
        <taxon>Metazoa</taxon>
        <taxon>Ecdysozoa</taxon>
        <taxon>Arthropoda</taxon>
        <taxon>Hexapoda</taxon>
        <taxon>Insecta</taxon>
        <taxon>Pterygota</taxon>
        <taxon>Neoptera</taxon>
        <taxon>Polyneoptera</taxon>
        <taxon>Phasmatodea</taxon>
        <taxon>Timematodea</taxon>
        <taxon>Timematoidea</taxon>
        <taxon>Timematidae</taxon>
        <taxon>Timema</taxon>
    </lineage>
</organism>